<dbReference type="SMART" id="SM00829">
    <property type="entry name" value="PKS_ER"/>
    <property type="match status" value="1"/>
</dbReference>
<sequence>MRAWWVNEPGAISTHPLVQGIRAAPRPAAGEILVEVSVCGVCRTDLHLAEGDLPPRHPQVVPGHEAVGVVIETGPDCSRFRPGDRVGVAWLGGVCGRCDYCRRGDENLCVAPVFTGWDRDGGYAEQMTVSEDFAYPVPAVFTDEQAAPLLCSGIIGYRALKRAALPVGGRLGIYGFGSSAHITAQLALKQGASVFVMTRSENARALALELGAEYAGDAYDSPPVPLDAAILFAPVGGLVPVALRALDRGGTLAIAGIHLSGIPSLDYGRELFFERQVRSVTANTRADGREFLALAARLSLAITTTAYPFDAADRALEDLAADRITGSAVLRIRPGDSQPNRTAASW</sequence>
<evidence type="ECO:0000256" key="3">
    <source>
        <dbReference type="ARBA" id="ARBA00013190"/>
    </source>
</evidence>
<dbReference type="PANTHER" id="PTHR42940:SF8">
    <property type="entry name" value="VACUOLAR PROTEIN SORTING-ASSOCIATED PROTEIN 11"/>
    <property type="match status" value="1"/>
</dbReference>
<comment type="similarity">
    <text evidence="2 9">Belongs to the zinc-containing alcohol dehydrogenase family.</text>
</comment>
<dbReference type="CDD" id="cd08298">
    <property type="entry name" value="CAD2"/>
    <property type="match status" value="1"/>
</dbReference>
<proteinExistence type="inferred from homology"/>
<gene>
    <name evidence="11" type="ORF">J2T22_000789</name>
</gene>
<evidence type="ECO:0000256" key="7">
    <source>
        <dbReference type="ARBA" id="ARBA00049164"/>
    </source>
</evidence>
<evidence type="ECO:0000259" key="10">
    <source>
        <dbReference type="SMART" id="SM00829"/>
    </source>
</evidence>
<dbReference type="RefSeq" id="WP_307488480.1">
    <property type="nucleotide sequence ID" value="NZ_JAUSSY010000002.1"/>
</dbReference>
<dbReference type="InterPro" id="IPR011032">
    <property type="entry name" value="GroES-like_sf"/>
</dbReference>
<accession>A0ABT9UD96</accession>
<dbReference type="Pfam" id="PF08240">
    <property type="entry name" value="ADH_N"/>
    <property type="match status" value="1"/>
</dbReference>
<dbReference type="InterPro" id="IPR020843">
    <property type="entry name" value="ER"/>
</dbReference>
<evidence type="ECO:0000256" key="6">
    <source>
        <dbReference type="ARBA" id="ARBA00023002"/>
    </source>
</evidence>
<dbReference type="NCBIfam" id="TIGR02822">
    <property type="entry name" value="adh_fam_2"/>
    <property type="match status" value="1"/>
</dbReference>
<dbReference type="InterPro" id="IPR013154">
    <property type="entry name" value="ADH-like_N"/>
</dbReference>
<protein>
    <recommendedName>
        <fullName evidence="3">alcohol dehydrogenase</fullName>
        <ecNumber evidence="3">1.1.1.1</ecNumber>
    </recommendedName>
</protein>
<dbReference type="PANTHER" id="PTHR42940">
    <property type="entry name" value="ALCOHOL DEHYDROGENASE 1-RELATED"/>
    <property type="match status" value="1"/>
</dbReference>
<keyword evidence="5 9" id="KW-0862">Zinc</keyword>
<comment type="caution">
    <text evidence="11">The sequence shown here is derived from an EMBL/GenBank/DDBJ whole genome shotgun (WGS) entry which is preliminary data.</text>
</comment>
<dbReference type="InterPro" id="IPR013149">
    <property type="entry name" value="ADH-like_C"/>
</dbReference>
<evidence type="ECO:0000256" key="9">
    <source>
        <dbReference type="RuleBase" id="RU361277"/>
    </source>
</evidence>
<comment type="cofactor">
    <cofactor evidence="1 9">
        <name>Zn(2+)</name>
        <dbReference type="ChEBI" id="CHEBI:29105"/>
    </cofactor>
</comment>
<reference evidence="11 12" key="1">
    <citation type="submission" date="2023-07" db="EMBL/GenBank/DDBJ databases">
        <title>Sorghum-associated microbial communities from plants grown in Nebraska, USA.</title>
        <authorList>
            <person name="Schachtman D."/>
        </authorList>
    </citation>
    <scope>NUCLEOTIDE SEQUENCE [LARGE SCALE GENOMIC DNA]</scope>
    <source>
        <strain evidence="11 12">DS994</strain>
    </source>
</reference>
<keyword evidence="6 11" id="KW-0560">Oxidoreductase</keyword>
<dbReference type="SUPFAM" id="SSF51735">
    <property type="entry name" value="NAD(P)-binding Rossmann-fold domains"/>
    <property type="match status" value="1"/>
</dbReference>
<dbReference type="PROSITE" id="PS00059">
    <property type="entry name" value="ADH_ZINC"/>
    <property type="match status" value="1"/>
</dbReference>
<dbReference type="InterPro" id="IPR014187">
    <property type="entry name" value="ADH_Zn_typ-2"/>
</dbReference>
<dbReference type="EMBL" id="JAUSSY010000002">
    <property type="protein sequence ID" value="MDQ0117619.1"/>
    <property type="molecule type" value="Genomic_DNA"/>
</dbReference>
<keyword evidence="4 9" id="KW-0479">Metal-binding</keyword>
<dbReference type="InterPro" id="IPR002328">
    <property type="entry name" value="ADH_Zn_CS"/>
</dbReference>
<dbReference type="GO" id="GO:0004022">
    <property type="term" value="F:alcohol dehydrogenase (NAD+) activity"/>
    <property type="evidence" value="ECO:0007669"/>
    <property type="project" value="UniProtKB-EC"/>
</dbReference>
<evidence type="ECO:0000313" key="11">
    <source>
        <dbReference type="EMBL" id="MDQ0117619.1"/>
    </source>
</evidence>
<keyword evidence="12" id="KW-1185">Reference proteome</keyword>
<evidence type="ECO:0000256" key="2">
    <source>
        <dbReference type="ARBA" id="ARBA00008072"/>
    </source>
</evidence>
<evidence type="ECO:0000256" key="5">
    <source>
        <dbReference type="ARBA" id="ARBA00022833"/>
    </source>
</evidence>
<dbReference type="Gene3D" id="3.90.180.10">
    <property type="entry name" value="Medium-chain alcohol dehydrogenases, catalytic domain"/>
    <property type="match status" value="1"/>
</dbReference>
<feature type="domain" description="Enoyl reductase (ER)" evidence="10">
    <location>
        <begin position="10"/>
        <end position="330"/>
    </location>
</feature>
<evidence type="ECO:0000256" key="4">
    <source>
        <dbReference type="ARBA" id="ARBA00022723"/>
    </source>
</evidence>
<name>A0ABT9UD96_9MICC</name>
<dbReference type="EC" id="1.1.1.1" evidence="3"/>
<dbReference type="Proteomes" id="UP001226389">
    <property type="component" value="Unassembled WGS sequence"/>
</dbReference>
<comment type="catalytic activity">
    <reaction evidence="7">
        <text>a secondary alcohol + NAD(+) = a ketone + NADH + H(+)</text>
        <dbReference type="Rhea" id="RHEA:10740"/>
        <dbReference type="ChEBI" id="CHEBI:15378"/>
        <dbReference type="ChEBI" id="CHEBI:17087"/>
        <dbReference type="ChEBI" id="CHEBI:35681"/>
        <dbReference type="ChEBI" id="CHEBI:57540"/>
        <dbReference type="ChEBI" id="CHEBI:57945"/>
        <dbReference type="EC" id="1.1.1.1"/>
    </reaction>
</comment>
<dbReference type="InterPro" id="IPR036291">
    <property type="entry name" value="NAD(P)-bd_dom_sf"/>
</dbReference>
<comment type="catalytic activity">
    <reaction evidence="8">
        <text>a primary alcohol + NAD(+) = an aldehyde + NADH + H(+)</text>
        <dbReference type="Rhea" id="RHEA:10736"/>
        <dbReference type="ChEBI" id="CHEBI:15378"/>
        <dbReference type="ChEBI" id="CHEBI:15734"/>
        <dbReference type="ChEBI" id="CHEBI:17478"/>
        <dbReference type="ChEBI" id="CHEBI:57540"/>
        <dbReference type="ChEBI" id="CHEBI:57945"/>
        <dbReference type="EC" id="1.1.1.1"/>
    </reaction>
</comment>
<dbReference type="Gene3D" id="3.40.50.720">
    <property type="entry name" value="NAD(P)-binding Rossmann-like Domain"/>
    <property type="match status" value="1"/>
</dbReference>
<dbReference type="Pfam" id="PF00107">
    <property type="entry name" value="ADH_zinc_N"/>
    <property type="match status" value="1"/>
</dbReference>
<evidence type="ECO:0000256" key="1">
    <source>
        <dbReference type="ARBA" id="ARBA00001947"/>
    </source>
</evidence>
<evidence type="ECO:0000313" key="12">
    <source>
        <dbReference type="Proteomes" id="UP001226389"/>
    </source>
</evidence>
<organism evidence="11 12">
    <name type="scientific">Pseudarthrobacter defluvii</name>
    <dbReference type="NCBI Taxonomy" id="410837"/>
    <lineage>
        <taxon>Bacteria</taxon>
        <taxon>Bacillati</taxon>
        <taxon>Actinomycetota</taxon>
        <taxon>Actinomycetes</taxon>
        <taxon>Micrococcales</taxon>
        <taxon>Micrococcaceae</taxon>
        <taxon>Pseudarthrobacter</taxon>
    </lineage>
</organism>
<dbReference type="SUPFAM" id="SSF50129">
    <property type="entry name" value="GroES-like"/>
    <property type="match status" value="1"/>
</dbReference>
<evidence type="ECO:0000256" key="8">
    <source>
        <dbReference type="ARBA" id="ARBA00049243"/>
    </source>
</evidence>